<feature type="compositionally biased region" description="Acidic residues" evidence="1">
    <location>
        <begin position="34"/>
        <end position="43"/>
    </location>
</feature>
<evidence type="ECO:0000256" key="1">
    <source>
        <dbReference type="SAM" id="MobiDB-lite"/>
    </source>
</evidence>
<feature type="region of interest" description="Disordered" evidence="1">
    <location>
        <begin position="1"/>
        <end position="51"/>
    </location>
</feature>
<dbReference type="Proteomes" id="UP001138997">
    <property type="component" value="Unassembled WGS sequence"/>
</dbReference>
<dbReference type="GO" id="GO:0016491">
    <property type="term" value="F:oxidoreductase activity"/>
    <property type="evidence" value="ECO:0007669"/>
    <property type="project" value="InterPro"/>
</dbReference>
<dbReference type="PANTHER" id="PTHR36151:SF3">
    <property type="entry name" value="ER-BOUND OXYGENASE MPAB_MPAB'_RUBBER OXYGENASE CATALYTIC DOMAIN-CONTAINING PROTEIN"/>
    <property type="match status" value="1"/>
</dbReference>
<proteinExistence type="predicted"/>
<dbReference type="InterPro" id="IPR018713">
    <property type="entry name" value="MPAB/Lcp_cat_dom"/>
</dbReference>
<dbReference type="EMBL" id="JAJOMB010000022">
    <property type="protein sequence ID" value="MCD5315496.1"/>
    <property type="molecule type" value="Genomic_DNA"/>
</dbReference>
<feature type="domain" description="ER-bound oxygenase mpaB/mpaB'/Rubber oxygenase catalytic" evidence="2">
    <location>
        <begin position="61"/>
        <end position="272"/>
    </location>
</feature>
<evidence type="ECO:0000313" key="4">
    <source>
        <dbReference type="Proteomes" id="UP001138997"/>
    </source>
</evidence>
<comment type="caution">
    <text evidence="3">The sequence shown here is derived from an EMBL/GenBank/DDBJ whole genome shotgun (WGS) entry which is preliminary data.</text>
</comment>
<sequence length="303" mass="33607">MEQHKSYHEQALQPQQWDYLEHPADRAAAAGADPEPDEPDADHESDQAGQWGLFGPSTVTWRVHSDPLIGLATLRALAMQVLHPEGMANVFATARRVDDPWDRLQWAQRHIGAVIFGNSIEAAMTGARLRAVMGQVGGFSGEGSEFRGDDEELVLWMHCCQVASFVEVTRRGGLTLSDAEHEAYLNEQLRTAAVWGLEPDRVPATRRDLTRYFRRMRPQLRMTHEARAFISSLISPAVPELLALTQRNRPSWAPVAGLAWSSLPNWARGMYSSVPGDGAGSLAPSAATVALHSLRDELHRNRH</sequence>
<dbReference type="AlphaFoldDB" id="A0A9X1NKQ3"/>
<dbReference type="Pfam" id="PF09995">
    <property type="entry name" value="MPAB_Lcp_cat"/>
    <property type="match status" value="1"/>
</dbReference>
<accession>A0A9X1NKQ3</accession>
<dbReference type="PANTHER" id="PTHR36151">
    <property type="entry name" value="BLR2777 PROTEIN"/>
    <property type="match status" value="1"/>
</dbReference>
<evidence type="ECO:0000313" key="3">
    <source>
        <dbReference type="EMBL" id="MCD5315496.1"/>
    </source>
</evidence>
<reference evidence="3" key="1">
    <citation type="submission" date="2021-11" db="EMBL/GenBank/DDBJ databases">
        <title>Streptomyces corallinus and Kineosporia corallina sp. nov., two new coral-derived marine actinobacteria.</title>
        <authorList>
            <person name="Buangrab K."/>
            <person name="Sutthacheep M."/>
            <person name="Yeemin T."/>
            <person name="Harunari E."/>
            <person name="Igarashi Y."/>
            <person name="Sripreechasak P."/>
            <person name="Kanchanasin P."/>
            <person name="Tanasupawat S."/>
            <person name="Phongsopitanun W."/>
        </authorList>
    </citation>
    <scope>NUCLEOTIDE SEQUENCE</scope>
    <source>
        <strain evidence="3">JCM 31032</strain>
    </source>
</reference>
<evidence type="ECO:0000259" key="2">
    <source>
        <dbReference type="Pfam" id="PF09995"/>
    </source>
</evidence>
<organism evidence="3 4">
    <name type="scientific">Kineosporia babensis</name>
    <dbReference type="NCBI Taxonomy" id="499548"/>
    <lineage>
        <taxon>Bacteria</taxon>
        <taxon>Bacillati</taxon>
        <taxon>Actinomycetota</taxon>
        <taxon>Actinomycetes</taxon>
        <taxon>Kineosporiales</taxon>
        <taxon>Kineosporiaceae</taxon>
        <taxon>Kineosporia</taxon>
    </lineage>
</organism>
<dbReference type="RefSeq" id="WP_231448317.1">
    <property type="nucleotide sequence ID" value="NZ_JAJOMB010000022.1"/>
</dbReference>
<protein>
    <submittedName>
        <fullName evidence="3">DUF2236 domain-containing protein</fullName>
    </submittedName>
</protein>
<name>A0A9X1NKQ3_9ACTN</name>
<gene>
    <name evidence="3" type="ORF">LR394_31825</name>
</gene>
<keyword evidence="4" id="KW-1185">Reference proteome</keyword>